<name>A0ABV7GER9_9GAMM</name>
<organism evidence="1 2">
    <name type="scientific">Shewanella submarina</name>
    <dbReference type="NCBI Taxonomy" id="2016376"/>
    <lineage>
        <taxon>Bacteria</taxon>
        <taxon>Pseudomonadati</taxon>
        <taxon>Pseudomonadota</taxon>
        <taxon>Gammaproteobacteria</taxon>
        <taxon>Alteromonadales</taxon>
        <taxon>Shewanellaceae</taxon>
        <taxon>Shewanella</taxon>
    </lineage>
</organism>
<gene>
    <name evidence="1" type="ORF">ACFOE0_09945</name>
</gene>
<evidence type="ECO:0000313" key="1">
    <source>
        <dbReference type="EMBL" id="MFC3138505.1"/>
    </source>
</evidence>
<protein>
    <submittedName>
        <fullName evidence="1">Uncharacterized protein</fullName>
    </submittedName>
</protein>
<dbReference type="EMBL" id="JBHRTD010000012">
    <property type="protein sequence ID" value="MFC3138505.1"/>
    <property type="molecule type" value="Genomic_DNA"/>
</dbReference>
<sequence length="131" mass="14843">MGFNINGKEPNIVGKLCKSLYLIQQQEGDTVTDPANMAYFNFDGKWFKLCFDGETIFWRENESPSEPINQDLACCLVLLNLSELQGVVGQRLERIEYSCDHESVSAKLTFNSGKFLRLTHNGFDDYTSISS</sequence>
<evidence type="ECO:0000313" key="2">
    <source>
        <dbReference type="Proteomes" id="UP001595621"/>
    </source>
</evidence>
<dbReference type="Proteomes" id="UP001595621">
    <property type="component" value="Unassembled WGS sequence"/>
</dbReference>
<comment type="caution">
    <text evidence="1">The sequence shown here is derived from an EMBL/GenBank/DDBJ whole genome shotgun (WGS) entry which is preliminary data.</text>
</comment>
<proteinExistence type="predicted"/>
<keyword evidence="2" id="KW-1185">Reference proteome</keyword>
<dbReference type="RefSeq" id="WP_248935727.1">
    <property type="nucleotide sequence ID" value="NZ_JAKILF010000003.1"/>
</dbReference>
<accession>A0ABV7GER9</accession>
<reference evidence="2" key="1">
    <citation type="journal article" date="2019" name="Int. J. Syst. Evol. Microbiol.">
        <title>The Global Catalogue of Microorganisms (GCM) 10K type strain sequencing project: providing services to taxonomists for standard genome sequencing and annotation.</title>
        <authorList>
            <consortium name="The Broad Institute Genomics Platform"/>
            <consortium name="The Broad Institute Genome Sequencing Center for Infectious Disease"/>
            <person name="Wu L."/>
            <person name="Ma J."/>
        </authorList>
    </citation>
    <scope>NUCLEOTIDE SEQUENCE [LARGE SCALE GENOMIC DNA]</scope>
    <source>
        <strain evidence="2">KCTC 52277</strain>
    </source>
</reference>